<name>A0ACC0BJN4_CATRO</name>
<dbReference type="Proteomes" id="UP001060085">
    <property type="component" value="Linkage Group LG03"/>
</dbReference>
<sequence>MNFLFSFFGKGGGGAPRLTCVEGRQLQTYTTQLLAGYHNNYIRKFQSVSSLTVVIHPPLLSALLTNSARFSDFTAVRMGLKSFVEVPPESHFPLENLPYGVFRLQSGSEARPAVAIGDHVLDLSIIASAGLFHGPILENSDCFNQPNLNKFLELGRPAWKEARATLQKLLSATEQTLRDNATLREKALVPMDKVQMLLPVSVGDYTDFFSSMHHAKNCGTIFRGPETAINPNWYHLPIAYHGRASSIVISGTNIIRPRGQGHPTGNSPPYFGPSRKLDFELEMAAVVGPGNELGKPVDVNEAADHIFGLVLMNDWSARDIQAWEYLPLGPFLGKNFGTTISPWIVTLDALEPFSCDAPKQNPPPLPYLAEKISKNYDICLEVLIKPAGQEDSHVVTRSNFNHLYWTINQQLAHHTINGCNLRPGDLFGTGTISGPEPESFGCLLELSWNGQKSLPLGGTTRKFLEDGDEVTFTGVCKGNGYNVGFGTCTGKILPSLS</sequence>
<organism evidence="1 2">
    <name type="scientific">Catharanthus roseus</name>
    <name type="common">Madagascar periwinkle</name>
    <name type="synonym">Vinca rosea</name>
    <dbReference type="NCBI Taxonomy" id="4058"/>
    <lineage>
        <taxon>Eukaryota</taxon>
        <taxon>Viridiplantae</taxon>
        <taxon>Streptophyta</taxon>
        <taxon>Embryophyta</taxon>
        <taxon>Tracheophyta</taxon>
        <taxon>Spermatophyta</taxon>
        <taxon>Magnoliopsida</taxon>
        <taxon>eudicotyledons</taxon>
        <taxon>Gunneridae</taxon>
        <taxon>Pentapetalae</taxon>
        <taxon>asterids</taxon>
        <taxon>lamiids</taxon>
        <taxon>Gentianales</taxon>
        <taxon>Apocynaceae</taxon>
        <taxon>Rauvolfioideae</taxon>
        <taxon>Vinceae</taxon>
        <taxon>Catharanthinae</taxon>
        <taxon>Catharanthus</taxon>
    </lineage>
</organism>
<evidence type="ECO:0000313" key="1">
    <source>
        <dbReference type="EMBL" id="KAI5672920.1"/>
    </source>
</evidence>
<keyword evidence="2" id="KW-1185">Reference proteome</keyword>
<comment type="caution">
    <text evidence="1">The sequence shown here is derived from an EMBL/GenBank/DDBJ whole genome shotgun (WGS) entry which is preliminary data.</text>
</comment>
<protein>
    <submittedName>
        <fullName evidence="1">Uncharacterized protein</fullName>
    </submittedName>
</protein>
<evidence type="ECO:0000313" key="2">
    <source>
        <dbReference type="Proteomes" id="UP001060085"/>
    </source>
</evidence>
<proteinExistence type="predicted"/>
<reference evidence="2" key="1">
    <citation type="journal article" date="2023" name="Nat. Plants">
        <title>Single-cell RNA sequencing provides a high-resolution roadmap for understanding the multicellular compartmentation of specialized metabolism.</title>
        <authorList>
            <person name="Sun S."/>
            <person name="Shen X."/>
            <person name="Li Y."/>
            <person name="Li Y."/>
            <person name="Wang S."/>
            <person name="Li R."/>
            <person name="Zhang H."/>
            <person name="Shen G."/>
            <person name="Guo B."/>
            <person name="Wei J."/>
            <person name="Xu J."/>
            <person name="St-Pierre B."/>
            <person name="Chen S."/>
            <person name="Sun C."/>
        </authorList>
    </citation>
    <scope>NUCLEOTIDE SEQUENCE [LARGE SCALE GENOMIC DNA]</scope>
</reference>
<accession>A0ACC0BJN4</accession>
<gene>
    <name evidence="1" type="ORF">M9H77_13284</name>
</gene>
<dbReference type="EMBL" id="CM044703">
    <property type="protein sequence ID" value="KAI5672920.1"/>
    <property type="molecule type" value="Genomic_DNA"/>
</dbReference>